<evidence type="ECO:0000313" key="1">
    <source>
        <dbReference type="EMBL" id="KGB22945.1"/>
    </source>
</evidence>
<dbReference type="AlphaFoldDB" id="A0A094YLM1"/>
<dbReference type="EMBL" id="JOKM01000071">
    <property type="protein sequence ID" value="KGB22945.1"/>
    <property type="molecule type" value="Genomic_DNA"/>
</dbReference>
<gene>
    <name evidence="1" type="ORF">AtDm6_1814</name>
</gene>
<proteinExistence type="predicted"/>
<dbReference type="Proteomes" id="UP000029448">
    <property type="component" value="Unassembled WGS sequence"/>
</dbReference>
<dbReference type="PATRIC" id="fig|104102.7.peg.1794"/>
<sequence length="40" mass="4899">MRRPDVPLECPAFLFVLCSVKVLLKEMRFLNFFRKWRGVR</sequence>
<accession>A0A094YLM1</accession>
<reference evidence="1 2" key="1">
    <citation type="submission" date="2014-06" db="EMBL/GenBank/DDBJ databases">
        <title>Functional and comparative genomic analyses of the Drosophila gut microbiota identify candidate symbiosis factors.</title>
        <authorList>
            <person name="Newell P.D."/>
            <person name="Chaston J.M."/>
            <person name="Douglas A.E."/>
        </authorList>
    </citation>
    <scope>NUCLEOTIDE SEQUENCE [LARGE SCALE GENOMIC DNA]</scope>
    <source>
        <strain evidence="1 2">DmCS_006</strain>
    </source>
</reference>
<protein>
    <submittedName>
        <fullName evidence="1">Uncharacterized protein</fullName>
    </submittedName>
</protein>
<organism evidence="1 2">
    <name type="scientific">Acetobacter tropicalis</name>
    <dbReference type="NCBI Taxonomy" id="104102"/>
    <lineage>
        <taxon>Bacteria</taxon>
        <taxon>Pseudomonadati</taxon>
        <taxon>Pseudomonadota</taxon>
        <taxon>Alphaproteobacteria</taxon>
        <taxon>Acetobacterales</taxon>
        <taxon>Acetobacteraceae</taxon>
        <taxon>Acetobacter</taxon>
    </lineage>
</organism>
<name>A0A094YLM1_9PROT</name>
<evidence type="ECO:0000313" key="2">
    <source>
        <dbReference type="Proteomes" id="UP000029448"/>
    </source>
</evidence>
<keyword evidence="2" id="KW-1185">Reference proteome</keyword>
<comment type="caution">
    <text evidence="1">The sequence shown here is derived from an EMBL/GenBank/DDBJ whole genome shotgun (WGS) entry which is preliminary data.</text>
</comment>